<evidence type="ECO:0000313" key="1">
    <source>
        <dbReference type="EMBL" id="SCP96330.1"/>
    </source>
</evidence>
<sequence>MRRRTACRESPATIGVMGVDHGVGVTHFSIMLAGYEGAKLRKKVALVELNQSGHFREIQKAYEGREEEARKFRILDTVYYRDSSPQELTEILNEGFECIILDLGCDYRKNETEFLRSSKKIIVGSLCEWKKAGYVGFFEEHKGEGDRWEYLSMPALPGEIRDMKSASGVRLRSIPFEPDPFVVRSENFGFFRQLV</sequence>
<dbReference type="STRING" id="1619234.SAMN05421730_1004106"/>
<name>A0A1D3TRH6_9FIRM</name>
<protein>
    <submittedName>
        <fullName evidence="1">Uncharacterized protein</fullName>
    </submittedName>
</protein>
<gene>
    <name evidence="1" type="ORF">SAMN05421730_1004106</name>
</gene>
<dbReference type="Proteomes" id="UP000199315">
    <property type="component" value="Unassembled WGS sequence"/>
</dbReference>
<accession>A0A1D3TRH6</accession>
<organism evidence="1 2">
    <name type="scientific">Anaerobium acetethylicum</name>
    <dbReference type="NCBI Taxonomy" id="1619234"/>
    <lineage>
        <taxon>Bacteria</taxon>
        <taxon>Bacillati</taxon>
        <taxon>Bacillota</taxon>
        <taxon>Clostridia</taxon>
        <taxon>Lachnospirales</taxon>
        <taxon>Lachnospiraceae</taxon>
        <taxon>Anaerobium</taxon>
    </lineage>
</organism>
<dbReference type="AlphaFoldDB" id="A0A1D3TRH6"/>
<keyword evidence="2" id="KW-1185">Reference proteome</keyword>
<evidence type="ECO:0000313" key="2">
    <source>
        <dbReference type="Proteomes" id="UP000199315"/>
    </source>
</evidence>
<reference evidence="1 2" key="1">
    <citation type="submission" date="2016-09" db="EMBL/GenBank/DDBJ databases">
        <authorList>
            <person name="Capua I."/>
            <person name="De Benedictis P."/>
            <person name="Joannis T."/>
            <person name="Lombin L.H."/>
            <person name="Cattoli G."/>
        </authorList>
    </citation>
    <scope>NUCLEOTIDE SEQUENCE [LARGE SCALE GENOMIC DNA]</scope>
    <source>
        <strain evidence="1 2">GluBS11</strain>
    </source>
</reference>
<dbReference type="EMBL" id="FMKA01000004">
    <property type="protein sequence ID" value="SCP96330.1"/>
    <property type="molecule type" value="Genomic_DNA"/>
</dbReference>
<proteinExistence type="predicted"/>